<organism evidence="3 4">
    <name type="scientific">Methylobacterium iners</name>
    <dbReference type="NCBI Taxonomy" id="418707"/>
    <lineage>
        <taxon>Bacteria</taxon>
        <taxon>Pseudomonadati</taxon>
        <taxon>Pseudomonadota</taxon>
        <taxon>Alphaproteobacteria</taxon>
        <taxon>Hyphomicrobiales</taxon>
        <taxon>Methylobacteriaceae</taxon>
        <taxon>Methylobacterium</taxon>
    </lineage>
</organism>
<evidence type="ECO:0000256" key="1">
    <source>
        <dbReference type="SAM" id="SignalP"/>
    </source>
</evidence>
<dbReference type="Gene3D" id="3.40.50.1460">
    <property type="match status" value="1"/>
</dbReference>
<keyword evidence="4" id="KW-1185">Reference proteome</keyword>
<dbReference type="Pfam" id="PF00656">
    <property type="entry name" value="Peptidase_C14"/>
    <property type="match status" value="1"/>
</dbReference>
<dbReference type="PANTHER" id="PTHR11102">
    <property type="entry name" value="SEL-1-LIKE PROTEIN"/>
    <property type="match status" value="1"/>
</dbReference>
<evidence type="ECO:0000313" key="3">
    <source>
        <dbReference type="EMBL" id="GJD94410.1"/>
    </source>
</evidence>
<feature type="domain" description="Peptidase C14 caspase" evidence="2">
    <location>
        <begin position="42"/>
        <end position="191"/>
    </location>
</feature>
<comment type="caution">
    <text evidence="3">The sequence shown here is derived from an EMBL/GenBank/DDBJ whole genome shotgun (WGS) entry which is preliminary data.</text>
</comment>
<evidence type="ECO:0000313" key="4">
    <source>
        <dbReference type="Proteomes" id="UP001055125"/>
    </source>
</evidence>
<dbReference type="RefSeq" id="WP_238243585.1">
    <property type="nucleotide sequence ID" value="NZ_BPQP01000022.1"/>
</dbReference>
<dbReference type="EMBL" id="BPQP01000022">
    <property type="protein sequence ID" value="GJD94410.1"/>
    <property type="molecule type" value="Genomic_DNA"/>
</dbReference>
<name>A0ABQ4RY05_9HYPH</name>
<gene>
    <name evidence="3" type="ORF">OCOJLMKI_1612</name>
</gene>
<dbReference type="InterPro" id="IPR011990">
    <property type="entry name" value="TPR-like_helical_dom_sf"/>
</dbReference>
<evidence type="ECO:0000259" key="2">
    <source>
        <dbReference type="Pfam" id="PF00656"/>
    </source>
</evidence>
<dbReference type="InterPro" id="IPR029030">
    <property type="entry name" value="Caspase-like_dom_sf"/>
</dbReference>
<sequence length="693" mass="74632">MAPMRAVRRLVAGLIGALALMGVAVAPATAEPDTFADNTESIAVVIGNRAYKQTVPVDYAHNDAEAVKEYLVKRLGYRDTNVFVLKDATLNEFNQVFGTERNPQSGRLWRSVREGRSNVFVYYSGHGVPDLATRQPFLLPEDGNPNQGESGYLLETLYRNLDLVKRKIGAGRQLVVMIDACFTGETGRKGESLLAVSAPGFSPAKPKGAEGVVKLVATSGATPANWDEANKLGLFTSRFLMGVSGLADLKRDGGGGNGDGLVQWPELKSYLREEVERAARRASGREQLPEVDDAPIVVKASLPVTGIAGGVAAMRDEAAWRQAEILGTRAALESYIGGCGAVCAYREQAMSRLFEGRQRDAAAIDRENWERLGGAQKYQAYLDSCREVCAFRTLAETYLGGSDPSGDPRVKRCDELAAGTDDPDRPKGVKGVKLGRIEASAATEACRAAAQAHPKLRRLAYQLGRAYDKADRYKEAFAAYSQAVEGGSLSAMNNLGALYENGQGVKMSLPQALKLYRQAGEGGNVVAMSNVGRFLEYGRGVPRNEAEAVAWYKRAAEGGDVTSITKLVPHYSTGAYGFPRDQRKGFDLFRQAADRGDPMAMATMATLIDNGFSGFFPGVSAADMVLRALKRGELGAASVSATDTANLKLKPETIRTVQRAIKEADYYGGAVDGRLNPVFVRALDMYAKANEVD</sequence>
<dbReference type="PANTHER" id="PTHR11102:SF160">
    <property type="entry name" value="ERAD-ASSOCIATED E3 UBIQUITIN-PROTEIN LIGASE COMPONENT HRD3"/>
    <property type="match status" value="1"/>
</dbReference>
<proteinExistence type="predicted"/>
<dbReference type="Proteomes" id="UP001055125">
    <property type="component" value="Unassembled WGS sequence"/>
</dbReference>
<keyword evidence="1" id="KW-0732">Signal</keyword>
<feature type="signal peptide" evidence="1">
    <location>
        <begin position="1"/>
        <end position="30"/>
    </location>
</feature>
<accession>A0ABQ4RY05</accession>
<dbReference type="Pfam" id="PF08238">
    <property type="entry name" value="Sel1"/>
    <property type="match status" value="3"/>
</dbReference>
<dbReference type="InterPro" id="IPR006597">
    <property type="entry name" value="Sel1-like"/>
</dbReference>
<feature type="chain" id="PRO_5045787609" description="Peptidase C14 caspase domain-containing protein" evidence="1">
    <location>
        <begin position="31"/>
        <end position="693"/>
    </location>
</feature>
<protein>
    <recommendedName>
        <fullName evidence="2">Peptidase C14 caspase domain-containing protein</fullName>
    </recommendedName>
</protein>
<dbReference type="InterPro" id="IPR011600">
    <property type="entry name" value="Pept_C14_caspase"/>
</dbReference>
<dbReference type="InterPro" id="IPR050767">
    <property type="entry name" value="Sel1_AlgK"/>
</dbReference>
<dbReference type="Gene3D" id="1.25.40.10">
    <property type="entry name" value="Tetratricopeptide repeat domain"/>
    <property type="match status" value="1"/>
</dbReference>
<dbReference type="SUPFAM" id="SSF52129">
    <property type="entry name" value="Caspase-like"/>
    <property type="match status" value="1"/>
</dbReference>
<dbReference type="SMART" id="SM00671">
    <property type="entry name" value="SEL1"/>
    <property type="match status" value="4"/>
</dbReference>
<reference evidence="3" key="1">
    <citation type="journal article" date="2021" name="Front. Microbiol.">
        <title>Comprehensive Comparative Genomics and Phenotyping of Methylobacterium Species.</title>
        <authorList>
            <person name="Alessa O."/>
            <person name="Ogura Y."/>
            <person name="Fujitani Y."/>
            <person name="Takami H."/>
            <person name="Hayashi T."/>
            <person name="Sahin N."/>
            <person name="Tani A."/>
        </authorList>
    </citation>
    <scope>NUCLEOTIDE SEQUENCE</scope>
    <source>
        <strain evidence="3">DSM 19015</strain>
    </source>
</reference>
<dbReference type="SUPFAM" id="SSF81901">
    <property type="entry name" value="HCP-like"/>
    <property type="match status" value="1"/>
</dbReference>
<reference evidence="3" key="2">
    <citation type="submission" date="2021-08" db="EMBL/GenBank/DDBJ databases">
        <authorList>
            <person name="Tani A."/>
            <person name="Ola A."/>
            <person name="Ogura Y."/>
            <person name="Katsura K."/>
            <person name="Hayashi T."/>
        </authorList>
    </citation>
    <scope>NUCLEOTIDE SEQUENCE</scope>
    <source>
        <strain evidence="3">DSM 19015</strain>
    </source>
</reference>